<dbReference type="InterPro" id="IPR012910">
    <property type="entry name" value="Plug_dom"/>
</dbReference>
<dbReference type="GO" id="GO:0009279">
    <property type="term" value="C:cell outer membrane"/>
    <property type="evidence" value="ECO:0007669"/>
    <property type="project" value="UniProtKB-SubCell"/>
</dbReference>
<evidence type="ECO:0000256" key="2">
    <source>
        <dbReference type="ARBA" id="ARBA00009810"/>
    </source>
</evidence>
<dbReference type="OrthoDB" id="9760333at2"/>
<evidence type="ECO:0000256" key="12">
    <source>
        <dbReference type="SAM" id="SignalP"/>
    </source>
</evidence>
<feature type="domain" description="TonB-dependent receptor-like beta-barrel" evidence="13">
    <location>
        <begin position="267"/>
        <end position="671"/>
    </location>
</feature>
<keyword evidence="3 10" id="KW-0813">Transport</keyword>
<dbReference type="RefSeq" id="WP_101718321.1">
    <property type="nucleotide sequence ID" value="NZ_PJRS01000022.1"/>
</dbReference>
<dbReference type="InterPro" id="IPR010105">
    <property type="entry name" value="TonB_sidphr_rcpt"/>
</dbReference>
<keyword evidence="8 15" id="KW-0675">Receptor</keyword>
<dbReference type="SUPFAM" id="SSF56935">
    <property type="entry name" value="Porins"/>
    <property type="match status" value="1"/>
</dbReference>
<keyword evidence="7 10" id="KW-0472">Membrane</keyword>
<dbReference type="Gene3D" id="2.40.170.20">
    <property type="entry name" value="TonB-dependent receptor, beta-barrel domain"/>
    <property type="match status" value="1"/>
</dbReference>
<dbReference type="GO" id="GO:0038023">
    <property type="term" value="F:signaling receptor activity"/>
    <property type="evidence" value="ECO:0007669"/>
    <property type="project" value="InterPro"/>
</dbReference>
<evidence type="ECO:0000256" key="3">
    <source>
        <dbReference type="ARBA" id="ARBA00022448"/>
    </source>
</evidence>
<evidence type="ECO:0000256" key="8">
    <source>
        <dbReference type="ARBA" id="ARBA00023170"/>
    </source>
</evidence>
<evidence type="ECO:0000259" key="14">
    <source>
        <dbReference type="Pfam" id="PF07715"/>
    </source>
</evidence>
<keyword evidence="4 10" id="KW-1134">Transmembrane beta strand</keyword>
<proteinExistence type="inferred from homology"/>
<keyword evidence="6 11" id="KW-0798">TonB box</keyword>
<protein>
    <submittedName>
        <fullName evidence="15">TonB-dependent siderophore receptor</fullName>
    </submittedName>
</protein>
<dbReference type="PANTHER" id="PTHR32552">
    <property type="entry name" value="FERRICHROME IRON RECEPTOR-RELATED"/>
    <property type="match status" value="1"/>
</dbReference>
<dbReference type="InterPro" id="IPR036942">
    <property type="entry name" value="Beta-barrel_TonB_sf"/>
</dbReference>
<keyword evidence="12" id="KW-0732">Signal</keyword>
<feature type="domain" description="TonB-dependent receptor plug" evidence="14">
    <location>
        <begin position="61"/>
        <end position="159"/>
    </location>
</feature>
<gene>
    <name evidence="15" type="ORF">SGCZBJ_12475</name>
</gene>
<dbReference type="GO" id="GO:0015344">
    <property type="term" value="F:siderophore uptake transmembrane transporter activity"/>
    <property type="evidence" value="ECO:0007669"/>
    <property type="project" value="TreeGrafter"/>
</dbReference>
<evidence type="ECO:0000313" key="16">
    <source>
        <dbReference type="Proteomes" id="UP000234479"/>
    </source>
</evidence>
<dbReference type="PANTHER" id="PTHR32552:SF74">
    <property type="entry name" value="HYDROXAMATE SIDEROPHORE RECEPTOR FHUE"/>
    <property type="match status" value="1"/>
</dbReference>
<evidence type="ECO:0000313" key="15">
    <source>
        <dbReference type="EMBL" id="PLR25047.1"/>
    </source>
</evidence>
<dbReference type="InterPro" id="IPR000531">
    <property type="entry name" value="Beta-barrel_TonB"/>
</dbReference>
<dbReference type="NCBIfam" id="TIGR01783">
    <property type="entry name" value="TonB-siderophor"/>
    <property type="match status" value="1"/>
</dbReference>
<feature type="chain" id="PRO_5014904759" evidence="12">
    <location>
        <begin position="26"/>
        <end position="701"/>
    </location>
</feature>
<evidence type="ECO:0000256" key="10">
    <source>
        <dbReference type="PROSITE-ProRule" id="PRU01360"/>
    </source>
</evidence>
<organism evidence="15 16">
    <name type="scientific">Caulobacter zeae</name>
    <dbReference type="NCBI Taxonomy" id="2055137"/>
    <lineage>
        <taxon>Bacteria</taxon>
        <taxon>Pseudomonadati</taxon>
        <taxon>Pseudomonadota</taxon>
        <taxon>Alphaproteobacteria</taxon>
        <taxon>Caulobacterales</taxon>
        <taxon>Caulobacteraceae</taxon>
        <taxon>Caulobacter</taxon>
    </lineage>
</organism>
<dbReference type="CDD" id="cd01347">
    <property type="entry name" value="ligand_gated_channel"/>
    <property type="match status" value="1"/>
</dbReference>
<dbReference type="Pfam" id="PF00593">
    <property type="entry name" value="TonB_dep_Rec_b-barrel"/>
    <property type="match status" value="1"/>
</dbReference>
<evidence type="ECO:0000256" key="7">
    <source>
        <dbReference type="ARBA" id="ARBA00023136"/>
    </source>
</evidence>
<dbReference type="Proteomes" id="UP000234479">
    <property type="component" value="Unassembled WGS sequence"/>
</dbReference>
<evidence type="ECO:0000256" key="5">
    <source>
        <dbReference type="ARBA" id="ARBA00022692"/>
    </source>
</evidence>
<comment type="caution">
    <text evidence="15">The sequence shown here is derived from an EMBL/GenBank/DDBJ whole genome shotgun (WGS) entry which is preliminary data.</text>
</comment>
<evidence type="ECO:0000256" key="6">
    <source>
        <dbReference type="ARBA" id="ARBA00023077"/>
    </source>
</evidence>
<evidence type="ECO:0000259" key="13">
    <source>
        <dbReference type="Pfam" id="PF00593"/>
    </source>
</evidence>
<dbReference type="Pfam" id="PF07715">
    <property type="entry name" value="Plug"/>
    <property type="match status" value="1"/>
</dbReference>
<evidence type="ECO:0000256" key="11">
    <source>
        <dbReference type="RuleBase" id="RU003357"/>
    </source>
</evidence>
<feature type="signal peptide" evidence="12">
    <location>
        <begin position="1"/>
        <end position="25"/>
    </location>
</feature>
<evidence type="ECO:0000256" key="9">
    <source>
        <dbReference type="ARBA" id="ARBA00023237"/>
    </source>
</evidence>
<dbReference type="GO" id="GO:0015891">
    <property type="term" value="P:siderophore transport"/>
    <property type="evidence" value="ECO:0007669"/>
    <property type="project" value="InterPro"/>
</dbReference>
<dbReference type="PROSITE" id="PS52016">
    <property type="entry name" value="TONB_DEPENDENT_REC_3"/>
    <property type="match status" value="1"/>
</dbReference>
<dbReference type="InterPro" id="IPR039426">
    <property type="entry name" value="TonB-dep_rcpt-like"/>
</dbReference>
<keyword evidence="5 10" id="KW-0812">Transmembrane</keyword>
<name>A0A2N5DG83_9CAUL</name>
<dbReference type="AlphaFoldDB" id="A0A2N5DG83"/>
<sequence length="701" mass="76212">MPCTFRALLLAAALSPAVLAAAAHADEAPAAEATADSNVDGVVVTGARARSTGATGLDLSLRETPQSMTIVGQQQIRDFGLTSVTDLLDRVVGINVERVETDRTYFNARGFDVTNFQVDGVGLPLNWGIQYGEIDTILFDRVDVVRGVNGLTTGVGNPSATVNYIRKRPIAGFQASAAAQYGSWNDKRLEADVSGSLNASGTLSGRLIYANQDRDSYLDHYKVNRNVYYGVLSWDVTPKLNVTGGYSQQDNLATGVLWGALPLSFSDGSRIPWKRSASTSADWSYWDVNDKTAFVEASYLFDNAWVAKATYTHKDVEQNAKLLYASGYPDKTTGLGIGGFVGHYPSESKQDLADLTFNGPVSLFGRSHQLVFGASYAEQTREDFASSGATYPAYPSVYDWGSVAEPTVYTDLYSAAQIKDRLTRVFGAAHLNFTDRLKGVVGFNAVEQKTSGTSYGVDQGRTVSKTSPYAGLVFDLTPHVSLYGSYTDIFNPQAEVDASNRKLDPVQGESFEAGLKSEWFGGKLYASAAVFKVEQQNLATAAGTFGAGDPGPAGFTYYTGVDTTSKGYELEVSGMVTDRWQLSAGWTQLSLEDKDGEDARTFLPRKSLKVSTTYSFPKWRNAKVGASLRWQDEISGLDTFVVTQKAYAVVDLMGSADLTDNIKVTLNVRNLFDESYLNSVMWGQAYYAAPRNASVRLDYRF</sequence>
<evidence type="ECO:0000256" key="1">
    <source>
        <dbReference type="ARBA" id="ARBA00004571"/>
    </source>
</evidence>
<evidence type="ECO:0000256" key="4">
    <source>
        <dbReference type="ARBA" id="ARBA00022452"/>
    </source>
</evidence>
<keyword evidence="16" id="KW-1185">Reference proteome</keyword>
<reference evidence="15 16" key="1">
    <citation type="submission" date="2017-12" db="EMBL/GenBank/DDBJ databases">
        <title>The genome sequence of Caulobacter sp. 410.</title>
        <authorList>
            <person name="Gao J."/>
            <person name="Mao X."/>
            <person name="Sun J."/>
        </authorList>
    </citation>
    <scope>NUCLEOTIDE SEQUENCE [LARGE SCALE GENOMIC DNA]</scope>
    <source>
        <strain evidence="15 16">410</strain>
    </source>
</reference>
<dbReference type="EMBL" id="PJRS01000022">
    <property type="protein sequence ID" value="PLR25047.1"/>
    <property type="molecule type" value="Genomic_DNA"/>
</dbReference>
<dbReference type="Gene3D" id="2.170.130.10">
    <property type="entry name" value="TonB-dependent receptor, plug domain"/>
    <property type="match status" value="1"/>
</dbReference>
<accession>A0A2N5DG83</accession>
<keyword evidence="9 10" id="KW-0998">Cell outer membrane</keyword>
<comment type="subcellular location">
    <subcellularLocation>
        <location evidence="1 10">Cell outer membrane</location>
        <topology evidence="1 10">Multi-pass membrane protein</topology>
    </subcellularLocation>
</comment>
<comment type="similarity">
    <text evidence="2 10 11">Belongs to the TonB-dependent receptor family.</text>
</comment>
<dbReference type="InterPro" id="IPR037066">
    <property type="entry name" value="Plug_dom_sf"/>
</dbReference>